<dbReference type="EMBL" id="CAJNIZ010013058">
    <property type="protein sequence ID" value="CAE7342527.1"/>
    <property type="molecule type" value="Genomic_DNA"/>
</dbReference>
<evidence type="ECO:0000313" key="1">
    <source>
        <dbReference type="EMBL" id="CAE7342527.1"/>
    </source>
</evidence>
<dbReference type="Proteomes" id="UP000649617">
    <property type="component" value="Unassembled WGS sequence"/>
</dbReference>
<gene>
    <name evidence="1" type="ORF">SPIL2461_LOCUS8098</name>
</gene>
<keyword evidence="2" id="KW-1185">Reference proteome</keyword>
<dbReference type="OrthoDB" id="10392750at2759"/>
<protein>
    <submittedName>
        <fullName evidence="1">Uncharacterized protein</fullName>
    </submittedName>
</protein>
<dbReference type="AlphaFoldDB" id="A0A812P6S9"/>
<name>A0A812P6S9_SYMPI</name>
<evidence type="ECO:0000313" key="2">
    <source>
        <dbReference type="Proteomes" id="UP000649617"/>
    </source>
</evidence>
<accession>A0A812P6S9</accession>
<organism evidence="1 2">
    <name type="scientific">Symbiodinium pilosum</name>
    <name type="common">Dinoflagellate</name>
    <dbReference type="NCBI Taxonomy" id="2952"/>
    <lineage>
        <taxon>Eukaryota</taxon>
        <taxon>Sar</taxon>
        <taxon>Alveolata</taxon>
        <taxon>Dinophyceae</taxon>
        <taxon>Suessiales</taxon>
        <taxon>Symbiodiniaceae</taxon>
        <taxon>Symbiodinium</taxon>
    </lineage>
</organism>
<comment type="caution">
    <text evidence="1">The sequence shown here is derived from an EMBL/GenBank/DDBJ whole genome shotgun (WGS) entry which is preliminary data.</text>
</comment>
<reference evidence="1" key="1">
    <citation type="submission" date="2021-02" db="EMBL/GenBank/DDBJ databases">
        <authorList>
            <person name="Dougan E. K."/>
            <person name="Rhodes N."/>
            <person name="Thang M."/>
            <person name="Chan C."/>
        </authorList>
    </citation>
    <scope>NUCLEOTIDE SEQUENCE</scope>
</reference>
<sequence>MLLSQLAPPPRSWDDRGLQVIELEGGGRQAVGLCSCGGLLGLALQWPGQAPNGGGVVAAKPVTAVVLCNELSMAAVPSQLLGHVADALRLPRPSGLP</sequence>
<proteinExistence type="predicted"/>